<reference evidence="2" key="1">
    <citation type="submission" date="2021-04" db="EMBL/GenBank/DDBJ databases">
        <title>Ouciella asimina sp. nov., isolated from the surface seawater in the hydrothermal field of Okinawa Trough.</title>
        <authorList>
            <person name="Shuang W."/>
        </authorList>
    </citation>
    <scope>NUCLEOTIDE SEQUENCE</scope>
    <source>
        <strain evidence="2">LXI357</strain>
    </source>
</reference>
<evidence type="ECO:0000313" key="3">
    <source>
        <dbReference type="Proteomes" id="UP000676996"/>
    </source>
</evidence>
<dbReference type="RefSeq" id="WP_284055292.1">
    <property type="nucleotide sequence ID" value="NZ_JAGRQC010000008.1"/>
</dbReference>
<sequence>MALKRSIAAALAVSTVWAPASLAREKDPLDVLRACRKIEEPMKRLACYDSALTDAETTQKVNREERVRRQKEEFGLTPLQVENRREQEKEQTEAPTTDTVGNPAQQEDEAAQRQRLSSTIGEILTDAAGHKVFMLTNGQIWRETAGSHYRGILRPGWKVEINKTALGGYKMTIEDRTGYFAVQRMR</sequence>
<dbReference type="EMBL" id="JAGRQC010000008">
    <property type="protein sequence ID" value="MBR0554039.1"/>
    <property type="molecule type" value="Genomic_DNA"/>
</dbReference>
<comment type="caution">
    <text evidence="2">The sequence shown here is derived from an EMBL/GenBank/DDBJ whole genome shotgun (WGS) entry which is preliminary data.</text>
</comment>
<organism evidence="2 3">
    <name type="scientific">Stakelama marina</name>
    <dbReference type="NCBI Taxonomy" id="2826939"/>
    <lineage>
        <taxon>Bacteria</taxon>
        <taxon>Pseudomonadati</taxon>
        <taxon>Pseudomonadota</taxon>
        <taxon>Alphaproteobacteria</taxon>
        <taxon>Sphingomonadales</taxon>
        <taxon>Sphingomonadaceae</taxon>
        <taxon>Stakelama</taxon>
    </lineage>
</organism>
<accession>A0A8T4INX0</accession>
<feature type="compositionally biased region" description="Polar residues" evidence="1">
    <location>
        <begin position="93"/>
        <end position="103"/>
    </location>
</feature>
<feature type="compositionally biased region" description="Basic and acidic residues" evidence="1">
    <location>
        <begin position="63"/>
        <end position="74"/>
    </location>
</feature>
<feature type="compositionally biased region" description="Basic and acidic residues" evidence="1">
    <location>
        <begin position="82"/>
        <end position="92"/>
    </location>
</feature>
<keyword evidence="3" id="KW-1185">Reference proteome</keyword>
<dbReference type="Proteomes" id="UP000676996">
    <property type="component" value="Unassembled WGS sequence"/>
</dbReference>
<name>A0A8T4INX0_9SPHN</name>
<feature type="region of interest" description="Disordered" evidence="1">
    <location>
        <begin position="63"/>
        <end position="115"/>
    </location>
</feature>
<evidence type="ECO:0000256" key="1">
    <source>
        <dbReference type="SAM" id="MobiDB-lite"/>
    </source>
</evidence>
<evidence type="ECO:0000313" key="2">
    <source>
        <dbReference type="EMBL" id="MBR0554039.1"/>
    </source>
</evidence>
<dbReference type="AlphaFoldDB" id="A0A8T4INX0"/>
<protein>
    <submittedName>
        <fullName evidence="2">Uncharacterized protein</fullName>
    </submittedName>
</protein>
<proteinExistence type="predicted"/>
<gene>
    <name evidence="2" type="ORF">J7S20_16175</name>
</gene>